<protein>
    <submittedName>
        <fullName evidence="5">Ribosomal RNA-processing protein 1</fullName>
    </submittedName>
</protein>
<keyword evidence="3" id="KW-0698">rRNA processing</keyword>
<evidence type="ECO:0000256" key="3">
    <source>
        <dbReference type="ARBA" id="ARBA00022552"/>
    </source>
</evidence>
<comment type="caution">
    <text evidence="5">The sequence shown here is derived from an EMBL/GenBank/DDBJ whole genome shotgun (WGS) entry which is preliminary data.</text>
</comment>
<name>A0A2T0FEL2_9ASCO</name>
<dbReference type="InterPro" id="IPR010301">
    <property type="entry name" value="RRP1"/>
</dbReference>
<evidence type="ECO:0000313" key="6">
    <source>
        <dbReference type="Proteomes" id="UP000238350"/>
    </source>
</evidence>
<evidence type="ECO:0000256" key="4">
    <source>
        <dbReference type="ARBA" id="ARBA00023242"/>
    </source>
</evidence>
<dbReference type="STRING" id="45607.A0A2T0FEL2"/>
<dbReference type="RefSeq" id="XP_024663370.1">
    <property type="nucleotide sequence ID" value="XM_024807602.1"/>
</dbReference>
<dbReference type="GO" id="GO:0030688">
    <property type="term" value="C:preribosome, small subunit precursor"/>
    <property type="evidence" value="ECO:0007669"/>
    <property type="project" value="InterPro"/>
</dbReference>
<dbReference type="OrthoDB" id="2019504at2759"/>
<comment type="similarity">
    <text evidence="2">Belongs to the RRP1 family.</text>
</comment>
<reference evidence="5 6" key="1">
    <citation type="submission" date="2017-04" db="EMBL/GenBank/DDBJ databases">
        <title>Genome sequencing of [Candida] sorbophila.</title>
        <authorList>
            <person name="Ahn J.O."/>
        </authorList>
    </citation>
    <scope>NUCLEOTIDE SEQUENCE [LARGE SCALE GENOMIC DNA]</scope>
    <source>
        <strain evidence="5 6">DS02</strain>
    </source>
</reference>
<evidence type="ECO:0000256" key="2">
    <source>
        <dbReference type="ARBA" id="ARBA00006374"/>
    </source>
</evidence>
<dbReference type="EMBL" id="NDIQ01000001">
    <property type="protein sequence ID" value="PRT53424.1"/>
    <property type="molecule type" value="Genomic_DNA"/>
</dbReference>
<dbReference type="GeneID" id="36514793"/>
<organism evidence="5 6">
    <name type="scientific">Wickerhamiella sorbophila</name>
    <dbReference type="NCBI Taxonomy" id="45607"/>
    <lineage>
        <taxon>Eukaryota</taxon>
        <taxon>Fungi</taxon>
        <taxon>Dikarya</taxon>
        <taxon>Ascomycota</taxon>
        <taxon>Saccharomycotina</taxon>
        <taxon>Dipodascomycetes</taxon>
        <taxon>Dipodascales</taxon>
        <taxon>Trichomonascaceae</taxon>
        <taxon>Wickerhamiella</taxon>
    </lineage>
</organism>
<sequence>MPKISRSGRADEALKASQIAVSSFDENALIRKMADNSRPVREKALKALAQYLATPQTLDQLKLKKLCKGIFYAMWYCDRPITQQNLASEIATLPEKIKSKNYWNFVNSFWTVLIREWHSIDSHRINKFYLLIRRFFFALMVHLYESKWSSEELDSYINSMATGPLNVDNPKVPHAIRLHLCDIYFDEIDRLREQADEIPYSELLSPIEALANFSSFKIIKARAKDALSDPRLREWGLKETSEAFVSSEEELDDWEGFD</sequence>
<gene>
    <name evidence="5" type="ORF">B9G98_01044</name>
</gene>
<comment type="subcellular location">
    <subcellularLocation>
        <location evidence="1">Nucleus</location>
    </subcellularLocation>
</comment>
<proteinExistence type="inferred from homology"/>
<dbReference type="GO" id="GO:0006364">
    <property type="term" value="P:rRNA processing"/>
    <property type="evidence" value="ECO:0007669"/>
    <property type="project" value="UniProtKB-KW"/>
</dbReference>
<accession>A0A2T0FEL2</accession>
<dbReference type="Pfam" id="PF05997">
    <property type="entry name" value="Nop52"/>
    <property type="match status" value="1"/>
</dbReference>
<dbReference type="GO" id="GO:0005634">
    <property type="term" value="C:nucleus"/>
    <property type="evidence" value="ECO:0007669"/>
    <property type="project" value="UniProtKB-SubCell"/>
</dbReference>
<evidence type="ECO:0000256" key="1">
    <source>
        <dbReference type="ARBA" id="ARBA00004123"/>
    </source>
</evidence>
<dbReference type="AlphaFoldDB" id="A0A2T0FEL2"/>
<evidence type="ECO:0000313" key="5">
    <source>
        <dbReference type="EMBL" id="PRT53424.1"/>
    </source>
</evidence>
<dbReference type="PANTHER" id="PTHR13026:SF0">
    <property type="entry name" value="RIBOSOMAL RNA PROCESSING 1B"/>
    <property type="match status" value="1"/>
</dbReference>
<keyword evidence="6" id="KW-1185">Reference proteome</keyword>
<keyword evidence="4" id="KW-0539">Nucleus</keyword>
<dbReference type="PANTHER" id="PTHR13026">
    <property type="entry name" value="NNP-1 PROTEIN NOVEL NUCLEAR PROTEIN 1 NOP52"/>
    <property type="match status" value="1"/>
</dbReference>
<dbReference type="Proteomes" id="UP000238350">
    <property type="component" value="Unassembled WGS sequence"/>
</dbReference>